<protein>
    <submittedName>
        <fullName evidence="2">Uncharacterized protein</fullName>
    </submittedName>
</protein>
<dbReference type="GeneID" id="20822666"/>
<dbReference type="HOGENOM" id="CLU_149489_0_0_1"/>
<feature type="compositionally biased region" description="Basic and acidic residues" evidence="1">
    <location>
        <begin position="74"/>
        <end position="87"/>
    </location>
</feature>
<organism evidence="2 3">
    <name type="scientific">Neurospora tetrasperma (strain FGSC 2508 / ATCC MYA-4615 / P0657)</name>
    <dbReference type="NCBI Taxonomy" id="510951"/>
    <lineage>
        <taxon>Eukaryota</taxon>
        <taxon>Fungi</taxon>
        <taxon>Dikarya</taxon>
        <taxon>Ascomycota</taxon>
        <taxon>Pezizomycotina</taxon>
        <taxon>Sordariomycetes</taxon>
        <taxon>Sordariomycetidae</taxon>
        <taxon>Sordariales</taxon>
        <taxon>Sordariaceae</taxon>
        <taxon>Neurospora</taxon>
    </lineage>
</organism>
<name>F8MW16_NEUT8</name>
<gene>
    <name evidence="2" type="ORF">NEUTE1DRAFT_113295</name>
</gene>
<dbReference type="Proteomes" id="UP000008065">
    <property type="component" value="Unassembled WGS sequence"/>
</dbReference>
<reference evidence="3" key="1">
    <citation type="journal article" date="2011" name="Genetics">
        <title>Massive changes in genome architecture accompany the transition to self-fertility in the filamentous fungus Neurospora tetrasperma.</title>
        <authorList>
            <person name="Ellison C.E."/>
            <person name="Stajich J.E."/>
            <person name="Jacobson D.J."/>
            <person name="Natvig D.O."/>
            <person name="Lapidus A."/>
            <person name="Foster B."/>
            <person name="Aerts A."/>
            <person name="Riley R."/>
            <person name="Lindquist E.A."/>
            <person name="Grigoriev I.V."/>
            <person name="Taylor J.W."/>
        </authorList>
    </citation>
    <scope>NUCLEOTIDE SEQUENCE [LARGE SCALE GENOMIC DNA]</scope>
    <source>
        <strain evidence="3">FGSC 2508 / P0657</strain>
    </source>
</reference>
<keyword evidence="3" id="KW-1185">Reference proteome</keyword>
<evidence type="ECO:0000256" key="1">
    <source>
        <dbReference type="SAM" id="MobiDB-lite"/>
    </source>
</evidence>
<evidence type="ECO:0000313" key="3">
    <source>
        <dbReference type="Proteomes" id="UP000008065"/>
    </source>
</evidence>
<dbReference type="EMBL" id="GL891307">
    <property type="protein sequence ID" value="EGO54864.1"/>
    <property type="molecule type" value="Genomic_DNA"/>
</dbReference>
<sequence>MKSSAFLLLPSIGLGPVKKEEEKDSSGEKVRDVSPGRGPRQGDPSMLGLVGTAVLGPIHPNRKQRDGGQQSSHRLTDRRIQMEANERNSEFGNSWLAGWPKGGKDITEAILARRSDKVKIVDLDYVRYKNEYNEEEIIFTQIRLS</sequence>
<feature type="compositionally biased region" description="Basic and acidic residues" evidence="1">
    <location>
        <begin position="17"/>
        <end position="34"/>
    </location>
</feature>
<dbReference type="RefSeq" id="XP_009854767.1">
    <property type="nucleotide sequence ID" value="XM_009856465.1"/>
</dbReference>
<dbReference type="KEGG" id="nte:NEUTE1DRAFT113295"/>
<dbReference type="AlphaFoldDB" id="F8MW16"/>
<dbReference type="VEuPathDB" id="FungiDB:NEUTE1DRAFT_113295"/>
<feature type="region of interest" description="Disordered" evidence="1">
    <location>
        <begin position="1"/>
        <end position="87"/>
    </location>
</feature>
<proteinExistence type="predicted"/>
<accession>F8MW16</accession>
<evidence type="ECO:0000313" key="2">
    <source>
        <dbReference type="EMBL" id="EGO54864.1"/>
    </source>
</evidence>